<name>A0AAV2BSJ1_9ARAC</name>
<evidence type="ECO:0000313" key="7">
    <source>
        <dbReference type="Proteomes" id="UP001497382"/>
    </source>
</evidence>
<dbReference type="PRINTS" id="PR00480">
    <property type="entry name" value="ASTACIN"/>
</dbReference>
<evidence type="ECO:0000256" key="3">
    <source>
        <dbReference type="PROSITE-ProRule" id="PRU01211"/>
    </source>
</evidence>
<keyword evidence="3 4" id="KW-0482">Metalloprotease</keyword>
<dbReference type="SUPFAM" id="SSF55486">
    <property type="entry name" value="Metalloproteases ('zincins'), catalytic domain"/>
    <property type="match status" value="1"/>
</dbReference>
<feature type="binding site" evidence="3">
    <location>
        <position position="42"/>
    </location>
    <ligand>
        <name>Zn(2+)</name>
        <dbReference type="ChEBI" id="CHEBI:29105"/>
        <note>catalytic</note>
    </ligand>
</feature>
<reference evidence="6 7" key="1">
    <citation type="submission" date="2024-04" db="EMBL/GenBank/DDBJ databases">
        <authorList>
            <person name="Rising A."/>
            <person name="Reimegard J."/>
            <person name="Sonavane S."/>
            <person name="Akerstrom W."/>
            <person name="Nylinder S."/>
            <person name="Hedman E."/>
            <person name="Kallberg Y."/>
        </authorList>
    </citation>
    <scope>NUCLEOTIDE SEQUENCE [LARGE SCALE GENOMIC DNA]</scope>
</reference>
<comment type="subunit">
    <text evidence="1">Monomer.</text>
</comment>
<feature type="active site" evidence="3">
    <location>
        <position position="39"/>
    </location>
</feature>
<dbReference type="AlphaFoldDB" id="A0AAV2BSJ1"/>
<evidence type="ECO:0000313" key="6">
    <source>
        <dbReference type="EMBL" id="CAL1299243.1"/>
    </source>
</evidence>
<keyword evidence="3 4" id="KW-0378">Hydrolase</keyword>
<sequence length="144" mass="16673">ESLSLYFCGRCYSFVGRVGGPQIVSLGTGCGYQGTITHELGHAVGFYHEQNRSDRDEYLKIYWENIRPGEEDQFFKLLPSQNILLTPFDYESVMLYGSMTFSKDKTKNLRTMEGKDGRYLKDVTSKFLSREDAKRINMLYDCKM</sequence>
<gene>
    <name evidence="6" type="ORF">LARSCL_LOCUS21242</name>
</gene>
<evidence type="ECO:0000256" key="2">
    <source>
        <dbReference type="ARBA" id="ARBA00025529"/>
    </source>
</evidence>
<feature type="domain" description="Peptidase M12A" evidence="5">
    <location>
        <begin position="1"/>
        <end position="143"/>
    </location>
</feature>
<organism evidence="6 7">
    <name type="scientific">Larinioides sclopetarius</name>
    <dbReference type="NCBI Taxonomy" id="280406"/>
    <lineage>
        <taxon>Eukaryota</taxon>
        <taxon>Metazoa</taxon>
        <taxon>Ecdysozoa</taxon>
        <taxon>Arthropoda</taxon>
        <taxon>Chelicerata</taxon>
        <taxon>Arachnida</taxon>
        <taxon>Araneae</taxon>
        <taxon>Araneomorphae</taxon>
        <taxon>Entelegynae</taxon>
        <taxon>Araneoidea</taxon>
        <taxon>Araneidae</taxon>
        <taxon>Larinioides</taxon>
    </lineage>
</organism>
<comment type="caution">
    <text evidence="3">Lacks conserved residue(s) required for the propagation of feature annotation.</text>
</comment>
<evidence type="ECO:0000256" key="1">
    <source>
        <dbReference type="ARBA" id="ARBA00011245"/>
    </source>
</evidence>
<evidence type="ECO:0000256" key="4">
    <source>
        <dbReference type="RuleBase" id="RU361183"/>
    </source>
</evidence>
<dbReference type="PANTHER" id="PTHR10127:SF883">
    <property type="entry name" value="ZINC METALLOPROTEINASE NAS-8"/>
    <property type="match status" value="1"/>
</dbReference>
<dbReference type="SMART" id="SM00235">
    <property type="entry name" value="ZnMc"/>
    <property type="match status" value="1"/>
</dbReference>
<keyword evidence="7" id="KW-1185">Reference proteome</keyword>
<dbReference type="EMBL" id="CAXIEN010000491">
    <property type="protein sequence ID" value="CAL1299243.1"/>
    <property type="molecule type" value="Genomic_DNA"/>
</dbReference>
<dbReference type="Gene3D" id="3.40.390.10">
    <property type="entry name" value="Collagenase (Catalytic Domain)"/>
    <property type="match status" value="1"/>
</dbReference>
<comment type="function">
    <text evidence="2">Zinc metalloprotease. Provoques deadhesion of endothelial cells from cell cultures, and also degradation of fibronectin, fibrinogen and gelatin in vitro. Its role in the venom is not fully understood but it might act as a spreading factor that facilitates diffusion of other venom toxins. Alternatively, it might be involved in the proteolytic processing of other venom toxins or it might play a role in extra-oral digestion of prey.</text>
</comment>
<accession>A0AAV2BSJ1</accession>
<dbReference type="PANTHER" id="PTHR10127">
    <property type="entry name" value="DISCOIDIN, CUB, EGF, LAMININ , AND ZINC METALLOPROTEASE DOMAIN CONTAINING"/>
    <property type="match status" value="1"/>
</dbReference>
<feature type="binding site" evidence="3">
    <location>
        <position position="48"/>
    </location>
    <ligand>
        <name>Zn(2+)</name>
        <dbReference type="ChEBI" id="CHEBI:29105"/>
        <note>catalytic</note>
    </ligand>
</feature>
<evidence type="ECO:0000259" key="5">
    <source>
        <dbReference type="PROSITE" id="PS51864"/>
    </source>
</evidence>
<keyword evidence="3 4" id="KW-0645">Protease</keyword>
<comment type="caution">
    <text evidence="6">The sequence shown here is derived from an EMBL/GenBank/DDBJ whole genome shotgun (WGS) entry which is preliminary data.</text>
</comment>
<keyword evidence="3 4" id="KW-0479">Metal-binding</keyword>
<dbReference type="Pfam" id="PF01400">
    <property type="entry name" value="Astacin"/>
    <property type="match status" value="1"/>
</dbReference>
<dbReference type="GO" id="GO:0008270">
    <property type="term" value="F:zinc ion binding"/>
    <property type="evidence" value="ECO:0007669"/>
    <property type="project" value="UniProtKB-UniRule"/>
</dbReference>
<dbReference type="InterPro" id="IPR006026">
    <property type="entry name" value="Peptidase_Metallo"/>
</dbReference>
<keyword evidence="3 4" id="KW-0862">Zinc</keyword>
<protein>
    <recommendedName>
        <fullName evidence="4">Metalloendopeptidase</fullName>
        <ecNumber evidence="4">3.4.24.-</ecNumber>
    </recommendedName>
</protein>
<dbReference type="InterPro" id="IPR034035">
    <property type="entry name" value="Astacin-like_dom"/>
</dbReference>
<dbReference type="GO" id="GO:0004222">
    <property type="term" value="F:metalloendopeptidase activity"/>
    <property type="evidence" value="ECO:0007669"/>
    <property type="project" value="UniProtKB-UniRule"/>
</dbReference>
<dbReference type="CDD" id="cd04280">
    <property type="entry name" value="ZnMc_astacin_like"/>
    <property type="match status" value="1"/>
</dbReference>
<proteinExistence type="predicted"/>
<feature type="binding site" evidence="3">
    <location>
        <position position="38"/>
    </location>
    <ligand>
        <name>Zn(2+)</name>
        <dbReference type="ChEBI" id="CHEBI:29105"/>
        <note>catalytic</note>
    </ligand>
</feature>
<dbReference type="InterPro" id="IPR024079">
    <property type="entry name" value="MetalloPept_cat_dom_sf"/>
</dbReference>
<dbReference type="Proteomes" id="UP001497382">
    <property type="component" value="Unassembled WGS sequence"/>
</dbReference>
<dbReference type="GO" id="GO:0006508">
    <property type="term" value="P:proteolysis"/>
    <property type="evidence" value="ECO:0007669"/>
    <property type="project" value="UniProtKB-KW"/>
</dbReference>
<feature type="non-terminal residue" evidence="6">
    <location>
        <position position="1"/>
    </location>
</feature>
<dbReference type="EC" id="3.4.24.-" evidence="4"/>
<dbReference type="PROSITE" id="PS51864">
    <property type="entry name" value="ASTACIN"/>
    <property type="match status" value="1"/>
</dbReference>
<comment type="cofactor">
    <cofactor evidence="3 4">
        <name>Zn(2+)</name>
        <dbReference type="ChEBI" id="CHEBI:29105"/>
    </cofactor>
    <text evidence="3 4">Binds 1 zinc ion per subunit.</text>
</comment>
<dbReference type="InterPro" id="IPR001506">
    <property type="entry name" value="Peptidase_M12A"/>
</dbReference>